<protein>
    <submittedName>
        <fullName evidence="6">Putative tetraspanin</fullName>
    </submittedName>
</protein>
<dbReference type="EMBL" id="LUCM01006313">
    <property type="protein sequence ID" value="KAA0191471.1"/>
    <property type="molecule type" value="Genomic_DNA"/>
</dbReference>
<evidence type="ECO:0000313" key="7">
    <source>
        <dbReference type="Proteomes" id="UP000728185"/>
    </source>
</evidence>
<evidence type="ECO:0000256" key="4">
    <source>
        <dbReference type="ARBA" id="ARBA00023136"/>
    </source>
</evidence>
<proteinExistence type="predicted"/>
<comment type="caution">
    <text evidence="6">The sequence shown here is derived from an EMBL/GenBank/DDBJ whole genome shotgun (WGS) entry which is preliminary data.</text>
</comment>
<keyword evidence="3 5" id="KW-1133">Transmembrane helix</keyword>
<evidence type="ECO:0000256" key="2">
    <source>
        <dbReference type="ARBA" id="ARBA00022692"/>
    </source>
</evidence>
<evidence type="ECO:0000256" key="5">
    <source>
        <dbReference type="SAM" id="Phobius"/>
    </source>
</evidence>
<feature type="transmembrane region" description="Helical" evidence="5">
    <location>
        <begin position="47"/>
        <end position="69"/>
    </location>
</feature>
<name>A0A8E0RWV6_9TREM</name>
<evidence type="ECO:0000313" key="6">
    <source>
        <dbReference type="EMBL" id="KAA0191471.1"/>
    </source>
</evidence>
<gene>
    <name evidence="6" type="ORF">FBUS_09171</name>
</gene>
<dbReference type="InterPro" id="IPR018499">
    <property type="entry name" value="Tetraspanin/Peripherin"/>
</dbReference>
<dbReference type="GO" id="GO:0016020">
    <property type="term" value="C:membrane"/>
    <property type="evidence" value="ECO:0007669"/>
    <property type="project" value="UniProtKB-SubCell"/>
</dbReference>
<dbReference type="Pfam" id="PF00335">
    <property type="entry name" value="Tetraspanin"/>
    <property type="match status" value="1"/>
</dbReference>
<accession>A0A8E0RWV6</accession>
<dbReference type="AlphaFoldDB" id="A0A8E0RWV6"/>
<dbReference type="Proteomes" id="UP000728185">
    <property type="component" value="Unassembled WGS sequence"/>
</dbReference>
<sequence length="80" mass="9408">MHKIPASCCQSVTDRECWRAPTNQNSYKNYGCFPYVWSLVKAHYETILYTLIGLLLLTFVFVVFAIYLLTRYSKEEMQTV</sequence>
<keyword evidence="4 5" id="KW-0472">Membrane</keyword>
<dbReference type="OrthoDB" id="6134317at2759"/>
<reference evidence="6" key="1">
    <citation type="submission" date="2019-05" db="EMBL/GenBank/DDBJ databases">
        <title>Annotation for the trematode Fasciolopsis buski.</title>
        <authorList>
            <person name="Choi Y.-J."/>
        </authorList>
    </citation>
    <scope>NUCLEOTIDE SEQUENCE</scope>
    <source>
        <strain evidence="6">HT</strain>
        <tissue evidence="6">Whole worm</tissue>
    </source>
</reference>
<evidence type="ECO:0000256" key="1">
    <source>
        <dbReference type="ARBA" id="ARBA00004141"/>
    </source>
</evidence>
<keyword evidence="7" id="KW-1185">Reference proteome</keyword>
<organism evidence="6 7">
    <name type="scientific">Fasciolopsis buskii</name>
    <dbReference type="NCBI Taxonomy" id="27845"/>
    <lineage>
        <taxon>Eukaryota</taxon>
        <taxon>Metazoa</taxon>
        <taxon>Spiralia</taxon>
        <taxon>Lophotrochozoa</taxon>
        <taxon>Platyhelminthes</taxon>
        <taxon>Trematoda</taxon>
        <taxon>Digenea</taxon>
        <taxon>Plagiorchiida</taxon>
        <taxon>Echinostomata</taxon>
        <taxon>Echinostomatoidea</taxon>
        <taxon>Fasciolidae</taxon>
        <taxon>Fasciolopsis</taxon>
    </lineage>
</organism>
<comment type="subcellular location">
    <subcellularLocation>
        <location evidence="1">Membrane</location>
        <topology evidence="1">Multi-pass membrane protein</topology>
    </subcellularLocation>
</comment>
<keyword evidence="2 5" id="KW-0812">Transmembrane</keyword>
<evidence type="ECO:0000256" key="3">
    <source>
        <dbReference type="ARBA" id="ARBA00022989"/>
    </source>
</evidence>